<proteinExistence type="predicted"/>
<dbReference type="EMBL" id="VOPW01000001">
    <property type="protein sequence ID" value="TXC66707.1"/>
    <property type="molecule type" value="Genomic_DNA"/>
</dbReference>
<gene>
    <name evidence="1" type="ORF">FSC37_15525</name>
</gene>
<protein>
    <submittedName>
        <fullName evidence="1">Uncharacterized protein</fullName>
    </submittedName>
</protein>
<evidence type="ECO:0000313" key="2">
    <source>
        <dbReference type="Proteomes" id="UP000321832"/>
    </source>
</evidence>
<dbReference type="Proteomes" id="UP000321832">
    <property type="component" value="Unassembled WGS sequence"/>
</dbReference>
<organism evidence="1 2">
    <name type="scientific">Piscinibacter aquaticus</name>
    <dbReference type="NCBI Taxonomy" id="392597"/>
    <lineage>
        <taxon>Bacteria</taxon>
        <taxon>Pseudomonadati</taxon>
        <taxon>Pseudomonadota</taxon>
        <taxon>Betaproteobacteria</taxon>
        <taxon>Burkholderiales</taxon>
        <taxon>Sphaerotilaceae</taxon>
        <taxon>Piscinibacter</taxon>
    </lineage>
</organism>
<dbReference type="AlphaFoldDB" id="A0A5C6U1E6"/>
<sequence length="134" mass="14563">MSLFGLLPLLAFSAYSVYRSIDELRAQGLAALDRRANDSAMLIAQQLDSVFAALRATAESDAVRRGDVAAAYETALRVAEVDPRIVGISIVEGGGRQLFNTRRPLGTMLPSPSPSLLALQRPVIEEGAHRSRRW</sequence>
<comment type="caution">
    <text evidence="1">The sequence shown here is derived from an EMBL/GenBank/DDBJ whole genome shotgun (WGS) entry which is preliminary data.</text>
</comment>
<reference evidence="1 2" key="1">
    <citation type="submission" date="2019-08" db="EMBL/GenBank/DDBJ databases">
        <authorList>
            <person name="Khan S.A."/>
            <person name="Jeon C.O."/>
            <person name="Jeong S.E."/>
        </authorList>
    </citation>
    <scope>NUCLEOTIDE SEQUENCE [LARGE SCALE GENOMIC DNA]</scope>
    <source>
        <strain evidence="2">IMCC1728</strain>
    </source>
</reference>
<keyword evidence="2" id="KW-1185">Reference proteome</keyword>
<evidence type="ECO:0000313" key="1">
    <source>
        <dbReference type="EMBL" id="TXC66707.1"/>
    </source>
</evidence>
<name>A0A5C6U1E6_9BURK</name>
<accession>A0A5C6U1E6</accession>